<keyword evidence="14" id="KW-1185">Reference proteome</keyword>
<evidence type="ECO:0000256" key="7">
    <source>
        <dbReference type="ARBA" id="ARBA00023180"/>
    </source>
</evidence>
<keyword evidence="11" id="KW-0812">Transmembrane</keyword>
<comment type="similarity">
    <text evidence="2">Belongs to the AG-peptide AGP family.</text>
</comment>
<name>A0AAD4P215_PERFH</name>
<gene>
    <name evidence="13" type="ORF">C2S53_004440</name>
</gene>
<keyword evidence="6 11" id="KW-0472">Membrane</keyword>
<evidence type="ECO:0000256" key="9">
    <source>
        <dbReference type="ARBA" id="ARBA00023288"/>
    </source>
</evidence>
<evidence type="ECO:0000256" key="5">
    <source>
        <dbReference type="ARBA" id="ARBA00022974"/>
    </source>
</evidence>
<comment type="caution">
    <text evidence="13">The sequence shown here is derived from an EMBL/GenBank/DDBJ whole genome shotgun (WGS) entry which is preliminary data.</text>
</comment>
<feature type="transmembrane region" description="Helical" evidence="11">
    <location>
        <begin position="37"/>
        <end position="58"/>
    </location>
</feature>
<feature type="signal peptide" evidence="12">
    <location>
        <begin position="1"/>
        <end position="27"/>
    </location>
</feature>
<feature type="chain" id="PRO_5042085437" evidence="12">
    <location>
        <begin position="28"/>
        <end position="59"/>
    </location>
</feature>
<keyword evidence="4 12" id="KW-0732">Signal</keyword>
<evidence type="ECO:0000313" key="13">
    <source>
        <dbReference type="EMBL" id="KAH6823704.1"/>
    </source>
</evidence>
<evidence type="ECO:0000313" key="14">
    <source>
        <dbReference type="Proteomes" id="UP001190926"/>
    </source>
</evidence>
<dbReference type="PANTHER" id="PTHR34114">
    <property type="entry name" value="ARABINOGALACTAN PEPTIDE 1"/>
    <property type="match status" value="1"/>
</dbReference>
<reference evidence="13 14" key="1">
    <citation type="journal article" date="2021" name="Nat. Commun.">
        <title>Incipient diploidization of the medicinal plant Perilla within 10,000 years.</title>
        <authorList>
            <person name="Zhang Y."/>
            <person name="Shen Q."/>
            <person name="Leng L."/>
            <person name="Zhang D."/>
            <person name="Chen S."/>
            <person name="Shi Y."/>
            <person name="Ning Z."/>
            <person name="Chen S."/>
        </authorList>
    </citation>
    <scope>NUCLEOTIDE SEQUENCE [LARGE SCALE GENOMIC DNA]</scope>
    <source>
        <strain evidence="14">cv. PC099</strain>
    </source>
</reference>
<dbReference type="PANTHER" id="PTHR34114:SF11">
    <property type="entry name" value="ARABINOGALACTAN PROTEIN 13-RELATED"/>
    <property type="match status" value="1"/>
</dbReference>
<accession>A0AAD4P215</accession>
<dbReference type="EMBL" id="SDAM02000556">
    <property type="protein sequence ID" value="KAH6823704.1"/>
    <property type="molecule type" value="Genomic_DNA"/>
</dbReference>
<evidence type="ECO:0000256" key="4">
    <source>
        <dbReference type="ARBA" id="ARBA00022729"/>
    </source>
</evidence>
<keyword evidence="3" id="KW-0336">GPI-anchor</keyword>
<protein>
    <submittedName>
        <fullName evidence="13">Arabinogalactan protein 14</fullName>
    </submittedName>
</protein>
<evidence type="ECO:0000256" key="11">
    <source>
        <dbReference type="SAM" id="Phobius"/>
    </source>
</evidence>
<evidence type="ECO:0000256" key="2">
    <source>
        <dbReference type="ARBA" id="ARBA00005835"/>
    </source>
</evidence>
<dbReference type="Proteomes" id="UP001190926">
    <property type="component" value="Unassembled WGS sequence"/>
</dbReference>
<organism evidence="13 14">
    <name type="scientific">Perilla frutescens var. hirtella</name>
    <name type="common">Perilla citriodora</name>
    <name type="synonym">Perilla setoyensis</name>
    <dbReference type="NCBI Taxonomy" id="608512"/>
    <lineage>
        <taxon>Eukaryota</taxon>
        <taxon>Viridiplantae</taxon>
        <taxon>Streptophyta</taxon>
        <taxon>Embryophyta</taxon>
        <taxon>Tracheophyta</taxon>
        <taxon>Spermatophyta</taxon>
        <taxon>Magnoliopsida</taxon>
        <taxon>eudicotyledons</taxon>
        <taxon>Gunneridae</taxon>
        <taxon>Pentapetalae</taxon>
        <taxon>asterids</taxon>
        <taxon>lamiids</taxon>
        <taxon>Lamiales</taxon>
        <taxon>Lamiaceae</taxon>
        <taxon>Nepetoideae</taxon>
        <taxon>Elsholtzieae</taxon>
        <taxon>Perilla</taxon>
    </lineage>
</organism>
<evidence type="ECO:0000256" key="6">
    <source>
        <dbReference type="ARBA" id="ARBA00023136"/>
    </source>
</evidence>
<evidence type="ECO:0000256" key="3">
    <source>
        <dbReference type="ARBA" id="ARBA00022622"/>
    </source>
</evidence>
<evidence type="ECO:0000256" key="12">
    <source>
        <dbReference type="SAM" id="SignalP"/>
    </source>
</evidence>
<dbReference type="GO" id="GO:0098552">
    <property type="term" value="C:side of membrane"/>
    <property type="evidence" value="ECO:0007669"/>
    <property type="project" value="UniProtKB-KW"/>
</dbReference>
<sequence>MEAKKMLVVAFMLVVLMALSAINGVSASDAPAPAPTSDATVFLPTFLASVVAMAFALLF</sequence>
<dbReference type="AlphaFoldDB" id="A0AAD4P215"/>
<evidence type="ECO:0000256" key="8">
    <source>
        <dbReference type="ARBA" id="ARBA00023278"/>
    </source>
</evidence>
<comment type="subcellular location">
    <subcellularLocation>
        <location evidence="10">Endomembrane system</location>
        <topology evidence="10">Lipid-anchor</topology>
    </subcellularLocation>
    <subcellularLocation>
        <location evidence="1">Membrane</location>
        <topology evidence="1">Lipid-anchor</topology>
        <topology evidence="1">GPI-anchor</topology>
    </subcellularLocation>
</comment>
<keyword evidence="5" id="KW-0654">Proteoglycan</keyword>
<proteinExistence type="inferred from homology"/>
<dbReference type="InterPro" id="IPR039281">
    <property type="entry name" value="AGP3/12/13/14/21"/>
</dbReference>
<keyword evidence="8" id="KW-0379">Hydroxylation</keyword>
<evidence type="ECO:0000256" key="10">
    <source>
        <dbReference type="ARBA" id="ARBA00037868"/>
    </source>
</evidence>
<dbReference type="GO" id="GO:0012505">
    <property type="term" value="C:endomembrane system"/>
    <property type="evidence" value="ECO:0007669"/>
    <property type="project" value="UniProtKB-SubCell"/>
</dbReference>
<keyword evidence="7" id="KW-0325">Glycoprotein</keyword>
<keyword evidence="11" id="KW-1133">Transmembrane helix</keyword>
<evidence type="ECO:0000256" key="1">
    <source>
        <dbReference type="ARBA" id="ARBA00004589"/>
    </source>
</evidence>
<keyword evidence="9" id="KW-0449">Lipoprotein</keyword>